<name>A0A917A282_9HYPH</name>
<evidence type="ECO:0000313" key="2">
    <source>
        <dbReference type="Proteomes" id="UP000644699"/>
    </source>
</evidence>
<sequence length="115" mass="13264">MAMDDVEPVQPLAQILQPRRFQDGRDRGRHRAVLGLQRGEAWQVSHKSHICRTVRSGEQRYFDSESSKGDREVVNDPLGSAMVFRRDRKYRWGNLSDTKLGCSFGHLRSGFRFGD</sequence>
<reference evidence="1" key="1">
    <citation type="journal article" date="2014" name="Int. J. Syst. Evol. Microbiol.">
        <title>Complete genome sequence of Corynebacterium casei LMG S-19264T (=DSM 44701T), isolated from a smear-ripened cheese.</title>
        <authorList>
            <consortium name="US DOE Joint Genome Institute (JGI-PGF)"/>
            <person name="Walter F."/>
            <person name="Albersmeier A."/>
            <person name="Kalinowski J."/>
            <person name="Ruckert C."/>
        </authorList>
    </citation>
    <scope>NUCLEOTIDE SEQUENCE</scope>
    <source>
        <strain evidence="1">CGMCC 1.15367</strain>
    </source>
</reference>
<keyword evidence="2" id="KW-1185">Reference proteome</keyword>
<reference evidence="1" key="2">
    <citation type="submission" date="2020-09" db="EMBL/GenBank/DDBJ databases">
        <authorList>
            <person name="Sun Q."/>
            <person name="Zhou Y."/>
        </authorList>
    </citation>
    <scope>NUCLEOTIDE SEQUENCE</scope>
    <source>
        <strain evidence="1">CGMCC 1.15367</strain>
    </source>
</reference>
<accession>A0A917A282</accession>
<evidence type="ECO:0000313" key="1">
    <source>
        <dbReference type="EMBL" id="GGE22822.1"/>
    </source>
</evidence>
<dbReference type="EMBL" id="BMIQ01000011">
    <property type="protein sequence ID" value="GGE22822.1"/>
    <property type="molecule type" value="Genomic_DNA"/>
</dbReference>
<organism evidence="1 2">
    <name type="scientific">Aureimonas endophytica</name>
    <dbReference type="NCBI Taxonomy" id="2027858"/>
    <lineage>
        <taxon>Bacteria</taxon>
        <taxon>Pseudomonadati</taxon>
        <taxon>Pseudomonadota</taxon>
        <taxon>Alphaproteobacteria</taxon>
        <taxon>Hyphomicrobiales</taxon>
        <taxon>Aurantimonadaceae</taxon>
        <taxon>Aureimonas</taxon>
    </lineage>
</organism>
<gene>
    <name evidence="1" type="ORF">GCM10011390_47790</name>
</gene>
<protein>
    <submittedName>
        <fullName evidence="1">Uncharacterized protein</fullName>
    </submittedName>
</protein>
<dbReference type="Proteomes" id="UP000644699">
    <property type="component" value="Unassembled WGS sequence"/>
</dbReference>
<dbReference type="AlphaFoldDB" id="A0A917A282"/>
<proteinExistence type="predicted"/>
<comment type="caution">
    <text evidence="1">The sequence shown here is derived from an EMBL/GenBank/DDBJ whole genome shotgun (WGS) entry which is preliminary data.</text>
</comment>